<dbReference type="GO" id="GO:0016020">
    <property type="term" value="C:membrane"/>
    <property type="evidence" value="ECO:0007669"/>
    <property type="project" value="UniProtKB-SubCell"/>
</dbReference>
<dbReference type="InterPro" id="IPR006694">
    <property type="entry name" value="Fatty_acid_hydroxylase"/>
</dbReference>
<feature type="transmembrane region" description="Helical" evidence="5">
    <location>
        <begin position="46"/>
        <end position="68"/>
    </location>
</feature>
<protein>
    <submittedName>
        <fullName evidence="7">Fatty acid hydroxylase</fullName>
    </submittedName>
</protein>
<dbReference type="GO" id="GO:0008610">
    <property type="term" value="P:lipid biosynthetic process"/>
    <property type="evidence" value="ECO:0007669"/>
    <property type="project" value="InterPro"/>
</dbReference>
<evidence type="ECO:0000259" key="6">
    <source>
        <dbReference type="Pfam" id="PF04116"/>
    </source>
</evidence>
<organism evidence="7 8">
    <name type="scientific">Methylomonas koyamae</name>
    <dbReference type="NCBI Taxonomy" id="702114"/>
    <lineage>
        <taxon>Bacteria</taxon>
        <taxon>Pseudomonadati</taxon>
        <taxon>Pseudomonadota</taxon>
        <taxon>Gammaproteobacteria</taxon>
        <taxon>Methylococcales</taxon>
        <taxon>Methylococcaceae</taxon>
        <taxon>Methylomonas</taxon>
    </lineage>
</organism>
<evidence type="ECO:0000256" key="5">
    <source>
        <dbReference type="SAM" id="Phobius"/>
    </source>
</evidence>
<dbReference type="RefSeq" id="WP_064040731.1">
    <property type="nucleotide sequence ID" value="NZ_LUUJ01000080.1"/>
</dbReference>
<evidence type="ECO:0000256" key="1">
    <source>
        <dbReference type="ARBA" id="ARBA00004370"/>
    </source>
</evidence>
<proteinExistence type="predicted"/>
<evidence type="ECO:0000313" key="7">
    <source>
        <dbReference type="EMBL" id="OAI15858.1"/>
    </source>
</evidence>
<dbReference type="OrthoDB" id="9770329at2"/>
<comment type="subcellular location">
    <subcellularLocation>
        <location evidence="1">Membrane</location>
    </subcellularLocation>
</comment>
<dbReference type="EMBL" id="LUUJ01000080">
    <property type="protein sequence ID" value="OAI15858.1"/>
    <property type="molecule type" value="Genomic_DNA"/>
</dbReference>
<keyword evidence="4 5" id="KW-0472">Membrane</keyword>
<accession>A0A177NCS7</accession>
<name>A0A177NCS7_9GAMM</name>
<reference evidence="7 8" key="1">
    <citation type="submission" date="2016-03" db="EMBL/GenBank/DDBJ databases">
        <authorList>
            <person name="Ploux O."/>
        </authorList>
    </citation>
    <scope>NUCLEOTIDE SEQUENCE [LARGE SCALE GENOMIC DNA]</scope>
    <source>
        <strain evidence="7 8">R-45378</strain>
    </source>
</reference>
<feature type="transmembrane region" description="Helical" evidence="5">
    <location>
        <begin position="7"/>
        <end position="26"/>
    </location>
</feature>
<feature type="domain" description="Fatty acid hydroxylase" evidence="6">
    <location>
        <begin position="85"/>
        <end position="216"/>
    </location>
</feature>
<dbReference type="InterPro" id="IPR050307">
    <property type="entry name" value="Sterol_Desaturase_Related"/>
</dbReference>
<dbReference type="Pfam" id="PF04116">
    <property type="entry name" value="FA_hydroxylase"/>
    <property type="match status" value="1"/>
</dbReference>
<comment type="caution">
    <text evidence="7">The sequence shown here is derived from an EMBL/GenBank/DDBJ whole genome shotgun (WGS) entry which is preliminary data.</text>
</comment>
<feature type="transmembrane region" description="Helical" evidence="5">
    <location>
        <begin position="138"/>
        <end position="162"/>
    </location>
</feature>
<dbReference type="Proteomes" id="UP000077857">
    <property type="component" value="Unassembled WGS sequence"/>
</dbReference>
<sequence>MPTPLELLLDPMSLTVFALYALLIAWEALRPARPLPTVPGWRRRGIAAFFCYWLLSSYLPLLWSGYLLRYQCLDLSGLGDAYGALAGLLLYEFGVYLWHRSMHAVNALWRSFHQWHHSAERLDCFGAFWFSPLDMLGWTLLSSLALTLLIGITPQAAAWVLYATTFCSVFQHANVRTPRWLGYVLQRPESHSVHHQSGVHAGNYSDLPLFDLLFGTFRNPQEFAGQTGFYRGASHRLWDMLLMRDVTRPPAAAVAAGANRRRRSI</sequence>
<keyword evidence="2 5" id="KW-0812">Transmembrane</keyword>
<dbReference type="PANTHER" id="PTHR11863">
    <property type="entry name" value="STEROL DESATURASE"/>
    <property type="match status" value="1"/>
</dbReference>
<dbReference type="GO" id="GO:0005506">
    <property type="term" value="F:iron ion binding"/>
    <property type="evidence" value="ECO:0007669"/>
    <property type="project" value="InterPro"/>
</dbReference>
<evidence type="ECO:0000313" key="8">
    <source>
        <dbReference type="Proteomes" id="UP000077857"/>
    </source>
</evidence>
<feature type="transmembrane region" description="Helical" evidence="5">
    <location>
        <begin position="80"/>
        <end position="99"/>
    </location>
</feature>
<evidence type="ECO:0000256" key="3">
    <source>
        <dbReference type="ARBA" id="ARBA00022989"/>
    </source>
</evidence>
<dbReference type="AlphaFoldDB" id="A0A177NCS7"/>
<evidence type="ECO:0000256" key="4">
    <source>
        <dbReference type="ARBA" id="ARBA00023136"/>
    </source>
</evidence>
<dbReference type="GO" id="GO:0016491">
    <property type="term" value="F:oxidoreductase activity"/>
    <property type="evidence" value="ECO:0007669"/>
    <property type="project" value="InterPro"/>
</dbReference>
<keyword evidence="3 5" id="KW-1133">Transmembrane helix</keyword>
<evidence type="ECO:0000256" key="2">
    <source>
        <dbReference type="ARBA" id="ARBA00022692"/>
    </source>
</evidence>
<gene>
    <name evidence="7" type="ORF">A1507_13640</name>
</gene>